<organism evidence="2 3">
    <name type="scientific">Burkholderia vietnamiensis</name>
    <dbReference type="NCBI Taxonomy" id="60552"/>
    <lineage>
        <taxon>Bacteria</taxon>
        <taxon>Pseudomonadati</taxon>
        <taxon>Pseudomonadota</taxon>
        <taxon>Betaproteobacteria</taxon>
        <taxon>Burkholderiales</taxon>
        <taxon>Burkholderiaceae</taxon>
        <taxon>Burkholderia</taxon>
        <taxon>Burkholderia cepacia complex</taxon>
    </lineage>
</organism>
<name>A0AA44XVN4_BURVI</name>
<dbReference type="EMBL" id="PVHK01000196">
    <property type="protein sequence ID" value="PRH39348.1"/>
    <property type="molecule type" value="Genomic_DNA"/>
</dbReference>
<proteinExistence type="predicted"/>
<reference evidence="2 3" key="1">
    <citation type="submission" date="2018-03" db="EMBL/GenBank/DDBJ databases">
        <authorList>
            <person name="Nguyen K."/>
            <person name="Fouts D."/>
            <person name="Sutton G."/>
        </authorList>
    </citation>
    <scope>NUCLEOTIDE SEQUENCE [LARGE SCALE GENOMIC DNA]</scope>
    <source>
        <strain evidence="2 3">AU3578</strain>
    </source>
</reference>
<protein>
    <submittedName>
        <fullName evidence="2">Uncharacterized protein</fullName>
    </submittedName>
</protein>
<sequence>MLTRAPRARSAPRATTIAIATRQVHCAAGCVGRDGAAFAHRAHRPALKRGRAASSVRRRSGASHPAVSR</sequence>
<accession>A0AA44XVN4</accession>
<dbReference type="AlphaFoldDB" id="A0AA44XVN4"/>
<feature type="compositionally biased region" description="Basic residues" evidence="1">
    <location>
        <begin position="42"/>
        <end position="61"/>
    </location>
</feature>
<evidence type="ECO:0000313" key="3">
    <source>
        <dbReference type="Proteomes" id="UP000237632"/>
    </source>
</evidence>
<feature type="region of interest" description="Disordered" evidence="1">
    <location>
        <begin position="42"/>
        <end position="69"/>
    </location>
</feature>
<comment type="caution">
    <text evidence="2">The sequence shown here is derived from an EMBL/GenBank/DDBJ whole genome shotgun (WGS) entry which is preliminary data.</text>
</comment>
<dbReference type="Proteomes" id="UP000237632">
    <property type="component" value="Unassembled WGS sequence"/>
</dbReference>
<gene>
    <name evidence="2" type="ORF">C6T65_26470</name>
</gene>
<evidence type="ECO:0000256" key="1">
    <source>
        <dbReference type="SAM" id="MobiDB-lite"/>
    </source>
</evidence>
<evidence type="ECO:0000313" key="2">
    <source>
        <dbReference type="EMBL" id="PRH39348.1"/>
    </source>
</evidence>